<keyword evidence="4" id="KW-1185">Reference proteome</keyword>
<accession>A0A1Y2F5A8</accession>
<protein>
    <recommendedName>
        <fullName evidence="2">C2H2-type domain-containing protein</fullName>
    </recommendedName>
</protein>
<sequence length="174" mass="18567">MGKAQDTPGAGSSRPFNEYDDLPPAYDAPSASTSKPQVPNGRPAQHYHVPGPSYAHPGHTQGYPPNGGLNTWQRPAPFPYPAGYFCQHCQNTGIKHYNGHPCGTCERLFGVQTAQVQHLPAHAGVPMGAPVFTAGDPRIGGRLCGNCKGYGTKQTLLGLVEEQCRVCRGVGRVF</sequence>
<feature type="region of interest" description="Disordered" evidence="1">
    <location>
        <begin position="1"/>
        <end position="70"/>
    </location>
</feature>
<proteinExistence type="predicted"/>
<evidence type="ECO:0000313" key="4">
    <source>
        <dbReference type="Proteomes" id="UP000193685"/>
    </source>
</evidence>
<reference evidence="3 4" key="1">
    <citation type="submission" date="2016-07" db="EMBL/GenBank/DDBJ databases">
        <title>Pervasive Adenine N6-methylation of Active Genes in Fungi.</title>
        <authorList>
            <consortium name="DOE Joint Genome Institute"/>
            <person name="Mondo S.J."/>
            <person name="Dannebaum R.O."/>
            <person name="Kuo R.C."/>
            <person name="Labutti K."/>
            <person name="Haridas S."/>
            <person name="Kuo A."/>
            <person name="Salamov A."/>
            <person name="Ahrendt S.R."/>
            <person name="Lipzen A."/>
            <person name="Sullivan W."/>
            <person name="Andreopoulos W.B."/>
            <person name="Clum A."/>
            <person name="Lindquist E."/>
            <person name="Daum C."/>
            <person name="Ramamoorthy G.K."/>
            <person name="Gryganskyi A."/>
            <person name="Culley D."/>
            <person name="Magnuson J.K."/>
            <person name="James T.Y."/>
            <person name="O'Malley M.A."/>
            <person name="Stajich J.E."/>
            <person name="Spatafora J.W."/>
            <person name="Visel A."/>
            <person name="Grigoriev I.V."/>
        </authorList>
    </citation>
    <scope>NUCLEOTIDE SEQUENCE [LARGE SCALE GENOMIC DNA]</scope>
    <source>
        <strain evidence="3 4">12-1054</strain>
    </source>
</reference>
<dbReference type="InterPro" id="IPR038910">
    <property type="entry name" value="Hua1-like"/>
</dbReference>
<evidence type="ECO:0000259" key="2">
    <source>
        <dbReference type="PROSITE" id="PS00028"/>
    </source>
</evidence>
<dbReference type="OrthoDB" id="2405700at2759"/>
<dbReference type="InterPro" id="IPR013087">
    <property type="entry name" value="Znf_C2H2_type"/>
</dbReference>
<dbReference type="AlphaFoldDB" id="A0A1Y2F5A8"/>
<dbReference type="STRING" id="56484.A0A1Y2F5A8"/>
<name>A0A1Y2F5A8_PROLT</name>
<evidence type="ECO:0000256" key="1">
    <source>
        <dbReference type="SAM" id="MobiDB-lite"/>
    </source>
</evidence>
<feature type="domain" description="C2H2-type" evidence="2">
    <location>
        <begin position="102"/>
        <end position="122"/>
    </location>
</feature>
<organism evidence="3 4">
    <name type="scientific">Protomyces lactucae-debilis</name>
    <dbReference type="NCBI Taxonomy" id="2754530"/>
    <lineage>
        <taxon>Eukaryota</taxon>
        <taxon>Fungi</taxon>
        <taxon>Dikarya</taxon>
        <taxon>Ascomycota</taxon>
        <taxon>Taphrinomycotina</taxon>
        <taxon>Taphrinomycetes</taxon>
        <taxon>Taphrinales</taxon>
        <taxon>Protomycetaceae</taxon>
        <taxon>Protomyces</taxon>
    </lineage>
</organism>
<dbReference type="PROSITE" id="PS00028">
    <property type="entry name" value="ZINC_FINGER_C2H2_1"/>
    <property type="match status" value="1"/>
</dbReference>
<dbReference type="EMBL" id="MCFI01000016">
    <property type="protein sequence ID" value="ORY79072.1"/>
    <property type="molecule type" value="Genomic_DNA"/>
</dbReference>
<dbReference type="Proteomes" id="UP000193685">
    <property type="component" value="Unassembled WGS sequence"/>
</dbReference>
<evidence type="ECO:0000313" key="3">
    <source>
        <dbReference type="EMBL" id="ORY79072.1"/>
    </source>
</evidence>
<dbReference type="PANTHER" id="PTHR28031:SF1">
    <property type="entry name" value="PROLINE-RICH PROTEIN HUA1"/>
    <property type="match status" value="1"/>
</dbReference>
<gene>
    <name evidence="3" type="ORF">BCR37DRAFT_394410</name>
</gene>
<dbReference type="PANTHER" id="PTHR28031">
    <property type="entry name" value="PROLINE-RICH PROTEIN HUA1"/>
    <property type="match status" value="1"/>
</dbReference>
<dbReference type="GO" id="GO:0005737">
    <property type="term" value="C:cytoplasm"/>
    <property type="evidence" value="ECO:0007669"/>
    <property type="project" value="TreeGrafter"/>
</dbReference>
<dbReference type="RefSeq" id="XP_040723704.1">
    <property type="nucleotide sequence ID" value="XM_040871464.1"/>
</dbReference>
<comment type="caution">
    <text evidence="3">The sequence shown here is derived from an EMBL/GenBank/DDBJ whole genome shotgun (WGS) entry which is preliminary data.</text>
</comment>
<dbReference type="GeneID" id="63788063"/>